<evidence type="ECO:0000313" key="4">
    <source>
        <dbReference type="Proteomes" id="UP000285123"/>
    </source>
</evidence>
<proteinExistence type="predicted"/>
<dbReference type="Pfam" id="PF19577">
    <property type="entry name" value="DcaP"/>
    <property type="match status" value="1"/>
</dbReference>
<organism evidence="3 4">
    <name type="scientific">Salinisphaera orenii YIM 95161</name>
    <dbReference type="NCBI Taxonomy" id="1051139"/>
    <lineage>
        <taxon>Bacteria</taxon>
        <taxon>Pseudomonadati</taxon>
        <taxon>Pseudomonadota</taxon>
        <taxon>Gammaproteobacteria</taxon>
        <taxon>Salinisphaerales</taxon>
        <taxon>Salinisphaeraceae</taxon>
        <taxon>Salinisphaera</taxon>
    </lineage>
</organism>
<evidence type="ECO:0008006" key="5">
    <source>
        <dbReference type="Google" id="ProtNLM"/>
    </source>
</evidence>
<dbReference type="InterPro" id="IPR045748">
    <property type="entry name" value="DcaP"/>
</dbReference>
<feature type="signal peptide" evidence="2">
    <location>
        <begin position="1"/>
        <end position="36"/>
    </location>
</feature>
<feature type="region of interest" description="Disordered" evidence="1">
    <location>
        <begin position="61"/>
        <end position="91"/>
    </location>
</feature>
<dbReference type="SUPFAM" id="SSF56935">
    <property type="entry name" value="Porins"/>
    <property type="match status" value="1"/>
</dbReference>
<dbReference type="RefSeq" id="WP_123591962.1">
    <property type="nucleotide sequence ID" value="NZ_AYKF01000110.1"/>
</dbReference>
<evidence type="ECO:0000256" key="1">
    <source>
        <dbReference type="SAM" id="MobiDB-lite"/>
    </source>
</evidence>
<dbReference type="Proteomes" id="UP000285123">
    <property type="component" value="Unassembled WGS sequence"/>
</dbReference>
<dbReference type="OrthoDB" id="190887at2"/>
<feature type="chain" id="PRO_5019410044" description="Porin" evidence="2">
    <location>
        <begin position="37"/>
        <end position="484"/>
    </location>
</feature>
<reference evidence="3 4" key="1">
    <citation type="submission" date="2013-10" db="EMBL/GenBank/DDBJ databases">
        <title>Salinisphaera halophila YIM 95161 Genome Sequencing.</title>
        <authorList>
            <person name="Lai Q."/>
            <person name="Li C."/>
            <person name="Shao Z."/>
        </authorList>
    </citation>
    <scope>NUCLEOTIDE SEQUENCE [LARGE SCALE GENOMIC DNA]</scope>
    <source>
        <strain evidence="3 4">YIM 95161</strain>
    </source>
</reference>
<name>A0A423PJL1_9GAMM</name>
<gene>
    <name evidence="3" type="ORF">SAHL_13655</name>
</gene>
<comment type="caution">
    <text evidence="3">The sequence shown here is derived from an EMBL/GenBank/DDBJ whole genome shotgun (WGS) entry which is preliminary data.</text>
</comment>
<sequence length="484" mass="52100">MSTTPKRTTRVGAAVRGVLGTTIAVPLLFSAMPAAAQSQQQQMQELRQQIQELQGRFNDLQAQQQRTEQRAEQAEQAAAETSASDDDASGFKVGNTTIELTGYIKADAVYGFEDDYGASLGPSDAIGTRLAEGTDSPGDETLGATVKQTRLKLATTTPTALGDLGGYIEMDFYGRGDFGFDTGPQPRVRRAYLTLGNWLIGRDWSTFSDFNYGTMLNFYGPQAQLFERQAQVRYTFDLSEDSSLDVALEAPQGQGFFGPDDNNVANVGFGSTADSNAIDDTDQPLPDFTFRYKAAPTDSFSFQFAGVARKLQGDVLSETVDADGNTVASYGFDSGEESTFAWGLDAGASWSLPTGTTLMATVSGGEGIAKYIYAPAGAPDGYVTSDGDLEPIRQWGFIGTISQDLAEKWTTNLVYGQAYSEDPDDAAFDTGDLHDESSSLAVNLLYTPVDPFTVGIEYNHVDYEQQNGLDADADTVQASAIYNF</sequence>
<accession>A0A423PJL1</accession>
<evidence type="ECO:0000313" key="3">
    <source>
        <dbReference type="EMBL" id="ROO25784.1"/>
    </source>
</evidence>
<dbReference type="AlphaFoldDB" id="A0A423PJL1"/>
<keyword evidence="2" id="KW-0732">Signal</keyword>
<dbReference type="EMBL" id="AYKF01000110">
    <property type="protein sequence ID" value="ROO25784.1"/>
    <property type="molecule type" value="Genomic_DNA"/>
</dbReference>
<evidence type="ECO:0000256" key="2">
    <source>
        <dbReference type="SAM" id="SignalP"/>
    </source>
</evidence>
<protein>
    <recommendedName>
        <fullName evidence="5">Porin</fullName>
    </recommendedName>
</protein>